<organism evidence="2 3">
    <name type="scientific">Laceyella tengchongensis</name>
    <dbReference type="NCBI Taxonomy" id="574699"/>
    <lineage>
        <taxon>Bacteria</taxon>
        <taxon>Bacillati</taxon>
        <taxon>Bacillota</taxon>
        <taxon>Bacilli</taxon>
        <taxon>Bacillales</taxon>
        <taxon>Thermoactinomycetaceae</taxon>
        <taxon>Laceyella</taxon>
    </lineage>
</organism>
<dbReference type="Pfam" id="PF01248">
    <property type="entry name" value="Ribosomal_L7Ae"/>
    <property type="match status" value="1"/>
</dbReference>
<dbReference type="Proteomes" id="UP001157946">
    <property type="component" value="Unassembled WGS sequence"/>
</dbReference>
<proteinExistence type="predicted"/>
<reference evidence="2" key="1">
    <citation type="submission" date="2017-05" db="EMBL/GenBank/DDBJ databases">
        <authorList>
            <person name="Varghese N."/>
            <person name="Submissions S."/>
        </authorList>
    </citation>
    <scope>NUCLEOTIDE SEQUENCE</scope>
    <source>
        <strain evidence="2">DSM 45262</strain>
    </source>
</reference>
<dbReference type="EMBL" id="FXTU01000013">
    <property type="protein sequence ID" value="SMP35709.1"/>
    <property type="molecule type" value="Genomic_DNA"/>
</dbReference>
<evidence type="ECO:0000259" key="1">
    <source>
        <dbReference type="Pfam" id="PF01248"/>
    </source>
</evidence>
<comment type="caution">
    <text evidence="2">The sequence shown here is derived from an EMBL/GenBank/DDBJ whole genome shotgun (WGS) entry which is preliminary data.</text>
</comment>
<dbReference type="SUPFAM" id="SSF55315">
    <property type="entry name" value="L30e-like"/>
    <property type="match status" value="1"/>
</dbReference>
<feature type="domain" description="Ribosomal protein eL8/eL30/eS12/Gadd45" evidence="1">
    <location>
        <begin position="3"/>
        <end position="91"/>
    </location>
</feature>
<dbReference type="NCBIfam" id="NF005825">
    <property type="entry name" value="PRK07714.1"/>
    <property type="match status" value="1"/>
</dbReference>
<dbReference type="RefSeq" id="WP_022738991.1">
    <property type="nucleotide sequence ID" value="NZ_FXTU01000013.1"/>
</dbReference>
<dbReference type="GO" id="GO:0005840">
    <property type="term" value="C:ribosome"/>
    <property type="evidence" value="ECO:0007669"/>
    <property type="project" value="UniProtKB-KW"/>
</dbReference>
<name>A0AA45WSJ4_9BACL</name>
<dbReference type="Gene3D" id="3.30.1330.30">
    <property type="match status" value="1"/>
</dbReference>
<protein>
    <submittedName>
        <fullName evidence="2">Ribosomal protein L7Ae</fullName>
    </submittedName>
</protein>
<evidence type="ECO:0000313" key="2">
    <source>
        <dbReference type="EMBL" id="SMP35709.1"/>
    </source>
</evidence>
<evidence type="ECO:0000313" key="3">
    <source>
        <dbReference type="Proteomes" id="UP001157946"/>
    </source>
</evidence>
<keyword evidence="3" id="KW-1185">Reference proteome</keyword>
<keyword evidence="2" id="KW-0687">Ribonucleoprotein</keyword>
<sequence>MNKMLQLLGLAMRARKVVSGEELVIQEIRSGKARLVFLATDAAKNVEKKVTDKCSSYGVPLIRYGTRGELGAAIGKEERVVIAILDEGFARSFRKLSSN</sequence>
<dbReference type="AlphaFoldDB" id="A0AA45WSJ4"/>
<dbReference type="InterPro" id="IPR004038">
    <property type="entry name" value="Ribosomal_eL8/eL30/eS12/Gad45"/>
</dbReference>
<gene>
    <name evidence="2" type="ORF">SAMN06265361_11337</name>
</gene>
<keyword evidence="2" id="KW-0689">Ribosomal protein</keyword>
<dbReference type="InterPro" id="IPR029064">
    <property type="entry name" value="Ribosomal_eL30-like_sf"/>
</dbReference>
<accession>A0AA45WSJ4</accession>